<gene>
    <name evidence="17" type="ORF">QCA50_020692</name>
</gene>
<evidence type="ECO:0000256" key="6">
    <source>
        <dbReference type="ARBA" id="ARBA00022801"/>
    </source>
</evidence>
<keyword evidence="6" id="KW-0378">Hydrolase</keyword>
<dbReference type="Pfam" id="PF13087">
    <property type="entry name" value="AAA_12"/>
    <property type="match status" value="1"/>
</dbReference>
<evidence type="ECO:0000256" key="3">
    <source>
        <dbReference type="ARBA" id="ARBA00012552"/>
    </source>
</evidence>
<evidence type="ECO:0000256" key="4">
    <source>
        <dbReference type="ARBA" id="ARBA00022490"/>
    </source>
</evidence>
<dbReference type="InterPro" id="IPR026122">
    <property type="entry name" value="MOV-10/SDE3_DEXXQ/H-box"/>
</dbReference>
<evidence type="ECO:0000256" key="2">
    <source>
        <dbReference type="ARBA" id="ARBA00005601"/>
    </source>
</evidence>
<dbReference type="PANTHER" id="PTHR45418:SF1">
    <property type="entry name" value="CANCER_TESTIS ANTIGEN 55"/>
    <property type="match status" value="1"/>
</dbReference>
<feature type="region of interest" description="Disordered" evidence="12">
    <location>
        <begin position="273"/>
        <end position="302"/>
    </location>
</feature>
<dbReference type="GO" id="GO:0003723">
    <property type="term" value="F:RNA binding"/>
    <property type="evidence" value="ECO:0007669"/>
    <property type="project" value="UniProtKB-KW"/>
</dbReference>
<evidence type="ECO:0000259" key="16">
    <source>
        <dbReference type="Pfam" id="PF21634"/>
    </source>
</evidence>
<keyword evidence="8" id="KW-0067">ATP-binding</keyword>
<keyword evidence="10" id="KW-0943">RNA-mediated gene silencing</keyword>
<keyword evidence="7" id="KW-0347">Helicase</keyword>
<evidence type="ECO:0000313" key="18">
    <source>
        <dbReference type="Proteomes" id="UP001385951"/>
    </source>
</evidence>
<dbReference type="InterPro" id="IPR041679">
    <property type="entry name" value="DNA2/NAM7-like_C"/>
</dbReference>
<evidence type="ECO:0000256" key="12">
    <source>
        <dbReference type="SAM" id="MobiDB-lite"/>
    </source>
</evidence>
<comment type="catalytic activity">
    <reaction evidence="11">
        <text>ATP + H2O = ADP + phosphate + H(+)</text>
        <dbReference type="Rhea" id="RHEA:13065"/>
        <dbReference type="ChEBI" id="CHEBI:15377"/>
        <dbReference type="ChEBI" id="CHEBI:15378"/>
        <dbReference type="ChEBI" id="CHEBI:30616"/>
        <dbReference type="ChEBI" id="CHEBI:43474"/>
        <dbReference type="ChEBI" id="CHEBI:456216"/>
        <dbReference type="EC" id="3.6.4.13"/>
    </reaction>
</comment>
<dbReference type="EC" id="3.6.4.13" evidence="3"/>
<dbReference type="EMBL" id="JASBNA010000121">
    <property type="protein sequence ID" value="KAK7676351.1"/>
    <property type="molecule type" value="Genomic_DNA"/>
</dbReference>
<evidence type="ECO:0000313" key="17">
    <source>
        <dbReference type="EMBL" id="KAK7676351.1"/>
    </source>
</evidence>
<dbReference type="GO" id="GO:0031047">
    <property type="term" value="P:regulatory ncRNA-mediated gene silencing"/>
    <property type="evidence" value="ECO:0007669"/>
    <property type="project" value="UniProtKB-KW"/>
</dbReference>
<protein>
    <recommendedName>
        <fullName evidence="3">RNA helicase</fullName>
        <ecNumber evidence="3">3.6.4.13</ecNumber>
    </recommendedName>
</protein>
<dbReference type="CDD" id="cd18038">
    <property type="entry name" value="DEXXQc_Helz-like"/>
    <property type="match status" value="1"/>
</dbReference>
<comment type="subcellular location">
    <subcellularLocation>
        <location evidence="1">Cytoplasm</location>
        <location evidence="1">Cytoplasmic ribonucleoprotein granule</location>
    </subcellularLocation>
</comment>
<keyword evidence="18" id="KW-1185">Reference proteome</keyword>
<evidence type="ECO:0000256" key="7">
    <source>
        <dbReference type="ARBA" id="ARBA00022806"/>
    </source>
</evidence>
<dbReference type="InterPro" id="IPR041677">
    <property type="entry name" value="DNA2/NAM7_AAA_11"/>
</dbReference>
<dbReference type="GO" id="GO:0032574">
    <property type="term" value="F:5'-3' RNA helicase activity"/>
    <property type="evidence" value="ECO:0007669"/>
    <property type="project" value="InterPro"/>
</dbReference>
<dbReference type="PANTHER" id="PTHR45418">
    <property type="entry name" value="CANCER/TESTIS ANTIGEN 55"/>
    <property type="match status" value="1"/>
</dbReference>
<dbReference type="Proteomes" id="UP001385951">
    <property type="component" value="Unassembled WGS sequence"/>
</dbReference>
<dbReference type="Pfam" id="PF21634">
    <property type="entry name" value="MOV-10_beta-barrel"/>
    <property type="match status" value="1"/>
</dbReference>
<dbReference type="InterPro" id="IPR049080">
    <property type="entry name" value="MOV-10-like_beta-barrel"/>
</dbReference>
<feature type="domain" description="C2H2-type" evidence="13">
    <location>
        <begin position="31"/>
        <end position="54"/>
    </location>
</feature>
<dbReference type="InterPro" id="IPR036236">
    <property type="entry name" value="Znf_C2H2_sf"/>
</dbReference>
<dbReference type="SUPFAM" id="SSF52540">
    <property type="entry name" value="P-loop containing nucleoside triphosphate hydrolases"/>
    <property type="match status" value="1"/>
</dbReference>
<dbReference type="Gene3D" id="3.40.50.300">
    <property type="entry name" value="P-loop containing nucleotide triphosphate hydrolases"/>
    <property type="match status" value="2"/>
</dbReference>
<feature type="domain" description="DNA2/NAM7 helicase helicase" evidence="14">
    <location>
        <begin position="513"/>
        <end position="609"/>
    </location>
</feature>
<dbReference type="InterPro" id="IPR047187">
    <property type="entry name" value="SF1_C_Upf1"/>
</dbReference>
<evidence type="ECO:0000256" key="1">
    <source>
        <dbReference type="ARBA" id="ARBA00004331"/>
    </source>
</evidence>
<evidence type="ECO:0000256" key="8">
    <source>
        <dbReference type="ARBA" id="ARBA00022840"/>
    </source>
</evidence>
<dbReference type="GO" id="GO:0005524">
    <property type="term" value="F:ATP binding"/>
    <property type="evidence" value="ECO:0007669"/>
    <property type="project" value="UniProtKB-KW"/>
</dbReference>
<feature type="domain" description="DNA2/NAM7 helicase-like C-terminal" evidence="15">
    <location>
        <begin position="710"/>
        <end position="914"/>
    </location>
</feature>
<dbReference type="FunFam" id="3.40.50.300:FF:000608">
    <property type="entry name" value="Mov10 RISC complex RNA helicase"/>
    <property type="match status" value="1"/>
</dbReference>
<dbReference type="InterPro" id="IPR013087">
    <property type="entry name" value="Znf_C2H2_type"/>
</dbReference>
<name>A0AAW0FGH2_9APHY</name>
<feature type="domain" description="Helicase MOV-10-like beta-barrel" evidence="16">
    <location>
        <begin position="379"/>
        <end position="459"/>
    </location>
</feature>
<feature type="domain" description="DNA2/NAM7 helicase helicase" evidence="14">
    <location>
        <begin position="627"/>
        <end position="699"/>
    </location>
</feature>
<dbReference type="CDD" id="cd18808">
    <property type="entry name" value="SF1_C_Upf1"/>
    <property type="match status" value="1"/>
</dbReference>
<evidence type="ECO:0000256" key="9">
    <source>
        <dbReference type="ARBA" id="ARBA00022884"/>
    </source>
</evidence>
<dbReference type="SUPFAM" id="SSF57667">
    <property type="entry name" value="beta-beta-alpha zinc fingers"/>
    <property type="match status" value="1"/>
</dbReference>
<sequence length="1005" mass="113108">MANGKGRDVTTVKTTGVCHKPGCVYRHDVKICLPCGVVCTTESTYTAHIRGRKHRFATKSGRRIFHCSLCSRNIPEHQWGEHTSSQRHIGKATKGGISPDIAPEEAALAAHERLCAVCDRIIPKNSWKAHVEGNGHRKMSAFVAFRAAFEDAERNKHGMIVSDEDGIDFGVINPARAETGMLTVLTVKNTIPSSKIQISELRLGSQSSSGRSFFSASAESSGIRYGQDLRIKISFKQQYLGRYEDRLEIVFEDLTLNKSFVIVRPVTATVGSKEDHDALKPVTPYQPKKRGSRDPETSVVAGPPPTATKVVRWVTKLPWAEIPKNISSILIEGDPPDETARNLQLTVLPPRINTDTYARYYQTLLWVEEFRMQHDLELYDITDAFLKKHGPFYHLEVPGLAENRPSVIVGDRILVKRHGWAKGYWFEGHVHFVHLREVGLMFDGSFPGHTNNMRYHVRFKLNRLPLRRQHEALSNAFAPSRLLFPKQRDIVPSKPGVTAELRDWIYNPLIAGNPEQLQAVASIVQLPAGHAPFIVFGPPGTGKTVTIVEAIRQLIRTNPSHRIVACAPSNSAADLIACRLSELGNIQLFRLYAPSRNRKKVPDELLPFTHMTPTEGADLFAIPPIAILRRFKVIVVTCVSAPVLHGVGLPRGHFTHVFIDEAGQATETESMASIKLLSNNNTNVILSGDPMQLGPIIRSPVARILKFELSYLERLMGLAWYKEQGWRGKTVVKLLKNFRSHPEILKFPNDHFYKGELRPCGNKKVIESYISWPHLPNKRFPVIFHAVSGEDQREASSPSFFNISEVTQVKRYVEALREDKCFKITDQEIGVITPYQAQCGRIRKSLSEWDEIKVGSVEEFQGQERRVIIISTVRSSKEYIEYDLRHTLGFVASPRRFNVAVTRAQALLIIVGDPSVISLDPLWRTFLNRLFNNKAWKGDPPTWDTKAKVKLSGGYDQDVVEGTMHDMNEFTKSVTKLTLGDLIPQLEDDDDDVAANDDRPWQETE</sequence>
<comment type="similarity">
    <text evidence="2">Belongs to the DNA2/NAM7 helicase family. SDE3 subfamily.</text>
</comment>
<comment type="caution">
    <text evidence="17">The sequence shown here is derived from an EMBL/GenBank/DDBJ whole genome shotgun (WGS) entry which is preliminary data.</text>
</comment>
<dbReference type="Pfam" id="PF12874">
    <property type="entry name" value="zf-met"/>
    <property type="match status" value="1"/>
</dbReference>
<dbReference type="Pfam" id="PF13086">
    <property type="entry name" value="AAA_11"/>
    <property type="match status" value="2"/>
</dbReference>
<keyword evidence="4" id="KW-0963">Cytoplasm</keyword>
<proteinExistence type="inferred from homology"/>
<evidence type="ECO:0000259" key="14">
    <source>
        <dbReference type="Pfam" id="PF13086"/>
    </source>
</evidence>
<dbReference type="AlphaFoldDB" id="A0AAW0FGH2"/>
<evidence type="ECO:0000256" key="5">
    <source>
        <dbReference type="ARBA" id="ARBA00022741"/>
    </source>
</evidence>
<evidence type="ECO:0000259" key="13">
    <source>
        <dbReference type="Pfam" id="PF12874"/>
    </source>
</evidence>
<evidence type="ECO:0000259" key="15">
    <source>
        <dbReference type="Pfam" id="PF13087"/>
    </source>
</evidence>
<organism evidence="17 18">
    <name type="scientific">Cerrena zonata</name>
    <dbReference type="NCBI Taxonomy" id="2478898"/>
    <lineage>
        <taxon>Eukaryota</taxon>
        <taxon>Fungi</taxon>
        <taxon>Dikarya</taxon>
        <taxon>Basidiomycota</taxon>
        <taxon>Agaricomycotina</taxon>
        <taxon>Agaricomycetes</taxon>
        <taxon>Polyporales</taxon>
        <taxon>Cerrenaceae</taxon>
        <taxon>Cerrena</taxon>
    </lineage>
</organism>
<evidence type="ECO:0000256" key="11">
    <source>
        <dbReference type="ARBA" id="ARBA00047984"/>
    </source>
</evidence>
<accession>A0AAW0FGH2</accession>
<reference evidence="17 18" key="1">
    <citation type="submission" date="2022-09" db="EMBL/GenBank/DDBJ databases">
        <authorList>
            <person name="Palmer J.M."/>
        </authorList>
    </citation>
    <scope>NUCLEOTIDE SEQUENCE [LARGE SCALE GENOMIC DNA]</scope>
    <source>
        <strain evidence="17 18">DSM 7382</strain>
    </source>
</reference>
<dbReference type="GO" id="GO:0016787">
    <property type="term" value="F:hydrolase activity"/>
    <property type="evidence" value="ECO:0007669"/>
    <property type="project" value="UniProtKB-KW"/>
</dbReference>
<evidence type="ECO:0000256" key="10">
    <source>
        <dbReference type="ARBA" id="ARBA00023158"/>
    </source>
</evidence>
<keyword evidence="9" id="KW-0694">RNA-binding</keyword>
<dbReference type="GO" id="GO:0036464">
    <property type="term" value="C:cytoplasmic ribonucleoprotein granule"/>
    <property type="evidence" value="ECO:0007669"/>
    <property type="project" value="UniProtKB-SubCell"/>
</dbReference>
<dbReference type="InterPro" id="IPR027417">
    <property type="entry name" value="P-loop_NTPase"/>
</dbReference>
<keyword evidence="5" id="KW-0547">Nucleotide-binding</keyword>